<proteinExistence type="predicted"/>
<dbReference type="Proteomes" id="UP000821865">
    <property type="component" value="Chromosome 2"/>
</dbReference>
<evidence type="ECO:0000313" key="2">
    <source>
        <dbReference type="Proteomes" id="UP000821865"/>
    </source>
</evidence>
<gene>
    <name evidence="1" type="ORF">HPB49_020223</name>
</gene>
<organism evidence="1 2">
    <name type="scientific">Dermacentor silvarum</name>
    <name type="common">Tick</name>
    <dbReference type="NCBI Taxonomy" id="543639"/>
    <lineage>
        <taxon>Eukaryota</taxon>
        <taxon>Metazoa</taxon>
        <taxon>Ecdysozoa</taxon>
        <taxon>Arthropoda</taxon>
        <taxon>Chelicerata</taxon>
        <taxon>Arachnida</taxon>
        <taxon>Acari</taxon>
        <taxon>Parasitiformes</taxon>
        <taxon>Ixodida</taxon>
        <taxon>Ixodoidea</taxon>
        <taxon>Ixodidae</taxon>
        <taxon>Rhipicephalinae</taxon>
        <taxon>Dermacentor</taxon>
    </lineage>
</organism>
<evidence type="ECO:0000313" key="1">
    <source>
        <dbReference type="EMBL" id="KAH7966879.1"/>
    </source>
</evidence>
<name>A0ACB8DFM7_DERSI</name>
<sequence>MAEPWVLLSEDDYPCPVLPPARAAGSVLDAYFVHELEGPGKEKQGEGRPVVVQEEAGGEAVTGSLSLVVVFLPLVLPLVVYLGATNQFIEARQGLLVEGILDLDDDITPPVRDPAHEGRQLRTLDGDFEEELSWMSGNTPGSPPFSAKTSDMSPPPKYKEMRELPEVAWPVDWKGGNATLGPRPLDEDEDLPIKHNLPFKKMKREGPTTVRAYLAPQTVGPAPFEGLPELREFTRRSKRHGGKTPSTRIPIMREPHEE</sequence>
<reference evidence="1" key="1">
    <citation type="submission" date="2020-05" db="EMBL/GenBank/DDBJ databases">
        <title>Large-scale comparative analyses of tick genomes elucidate their genetic diversity and vector capacities.</title>
        <authorList>
            <person name="Jia N."/>
            <person name="Wang J."/>
            <person name="Shi W."/>
            <person name="Du L."/>
            <person name="Sun Y."/>
            <person name="Zhan W."/>
            <person name="Jiang J."/>
            <person name="Wang Q."/>
            <person name="Zhang B."/>
            <person name="Ji P."/>
            <person name="Sakyi L.B."/>
            <person name="Cui X."/>
            <person name="Yuan T."/>
            <person name="Jiang B."/>
            <person name="Yang W."/>
            <person name="Lam T.T.-Y."/>
            <person name="Chang Q."/>
            <person name="Ding S."/>
            <person name="Wang X."/>
            <person name="Zhu J."/>
            <person name="Ruan X."/>
            <person name="Zhao L."/>
            <person name="Wei J."/>
            <person name="Que T."/>
            <person name="Du C."/>
            <person name="Cheng J."/>
            <person name="Dai P."/>
            <person name="Han X."/>
            <person name="Huang E."/>
            <person name="Gao Y."/>
            <person name="Liu J."/>
            <person name="Shao H."/>
            <person name="Ye R."/>
            <person name="Li L."/>
            <person name="Wei W."/>
            <person name="Wang X."/>
            <person name="Wang C."/>
            <person name="Yang T."/>
            <person name="Huo Q."/>
            <person name="Li W."/>
            <person name="Guo W."/>
            <person name="Chen H."/>
            <person name="Zhou L."/>
            <person name="Ni X."/>
            <person name="Tian J."/>
            <person name="Zhou Y."/>
            <person name="Sheng Y."/>
            <person name="Liu T."/>
            <person name="Pan Y."/>
            <person name="Xia L."/>
            <person name="Li J."/>
            <person name="Zhao F."/>
            <person name="Cao W."/>
        </authorList>
    </citation>
    <scope>NUCLEOTIDE SEQUENCE</scope>
    <source>
        <strain evidence="1">Dsil-2018</strain>
    </source>
</reference>
<accession>A0ACB8DFM7</accession>
<keyword evidence="2" id="KW-1185">Reference proteome</keyword>
<comment type="caution">
    <text evidence="1">The sequence shown here is derived from an EMBL/GenBank/DDBJ whole genome shotgun (WGS) entry which is preliminary data.</text>
</comment>
<protein>
    <submittedName>
        <fullName evidence="1">Uncharacterized protein</fullName>
    </submittedName>
</protein>
<dbReference type="EMBL" id="CM023471">
    <property type="protein sequence ID" value="KAH7966879.1"/>
    <property type="molecule type" value="Genomic_DNA"/>
</dbReference>